<keyword evidence="2" id="KW-1133">Transmembrane helix</keyword>
<gene>
    <name evidence="3" type="ORF">EYF80_057245</name>
</gene>
<evidence type="ECO:0000256" key="1">
    <source>
        <dbReference type="SAM" id="MobiDB-lite"/>
    </source>
</evidence>
<protein>
    <submittedName>
        <fullName evidence="3">Uncharacterized protein</fullName>
    </submittedName>
</protein>
<keyword evidence="2" id="KW-0812">Transmembrane</keyword>
<feature type="compositionally biased region" description="Basic and acidic residues" evidence="1">
    <location>
        <begin position="167"/>
        <end position="176"/>
    </location>
</feature>
<keyword evidence="4" id="KW-1185">Reference proteome</keyword>
<dbReference type="Proteomes" id="UP000314294">
    <property type="component" value="Unassembled WGS sequence"/>
</dbReference>
<organism evidence="3 4">
    <name type="scientific">Liparis tanakae</name>
    <name type="common">Tanaka's snailfish</name>
    <dbReference type="NCBI Taxonomy" id="230148"/>
    <lineage>
        <taxon>Eukaryota</taxon>
        <taxon>Metazoa</taxon>
        <taxon>Chordata</taxon>
        <taxon>Craniata</taxon>
        <taxon>Vertebrata</taxon>
        <taxon>Euteleostomi</taxon>
        <taxon>Actinopterygii</taxon>
        <taxon>Neopterygii</taxon>
        <taxon>Teleostei</taxon>
        <taxon>Neoteleostei</taxon>
        <taxon>Acanthomorphata</taxon>
        <taxon>Eupercaria</taxon>
        <taxon>Perciformes</taxon>
        <taxon>Cottioidei</taxon>
        <taxon>Cottales</taxon>
        <taxon>Liparidae</taxon>
        <taxon>Liparis</taxon>
    </lineage>
</organism>
<keyword evidence="2" id="KW-0472">Membrane</keyword>
<proteinExistence type="predicted"/>
<evidence type="ECO:0000313" key="3">
    <source>
        <dbReference type="EMBL" id="TNN32593.1"/>
    </source>
</evidence>
<reference evidence="3 4" key="1">
    <citation type="submission" date="2019-03" db="EMBL/GenBank/DDBJ databases">
        <title>First draft genome of Liparis tanakae, snailfish: a comprehensive survey of snailfish specific genes.</title>
        <authorList>
            <person name="Kim W."/>
            <person name="Song I."/>
            <person name="Jeong J.-H."/>
            <person name="Kim D."/>
            <person name="Kim S."/>
            <person name="Ryu S."/>
            <person name="Song J.Y."/>
            <person name="Lee S.K."/>
        </authorList>
    </citation>
    <scope>NUCLEOTIDE SEQUENCE [LARGE SCALE GENOMIC DNA]</scope>
    <source>
        <tissue evidence="3">Muscle</tissue>
    </source>
</reference>
<accession>A0A4Z2EUY4</accession>
<evidence type="ECO:0000256" key="2">
    <source>
        <dbReference type="SAM" id="Phobius"/>
    </source>
</evidence>
<feature type="transmembrane region" description="Helical" evidence="2">
    <location>
        <begin position="74"/>
        <end position="91"/>
    </location>
</feature>
<feature type="compositionally biased region" description="Basic residues" evidence="1">
    <location>
        <begin position="177"/>
        <end position="189"/>
    </location>
</feature>
<feature type="region of interest" description="Disordered" evidence="1">
    <location>
        <begin position="121"/>
        <end position="219"/>
    </location>
</feature>
<feature type="compositionally biased region" description="Basic residues" evidence="1">
    <location>
        <begin position="144"/>
        <end position="153"/>
    </location>
</feature>
<dbReference type="EMBL" id="SRLO01002599">
    <property type="protein sequence ID" value="TNN32593.1"/>
    <property type="molecule type" value="Genomic_DNA"/>
</dbReference>
<dbReference type="AlphaFoldDB" id="A0A4Z2EUY4"/>
<name>A0A4Z2EUY4_9TELE</name>
<comment type="caution">
    <text evidence="3">The sequence shown here is derived from an EMBL/GenBank/DDBJ whole genome shotgun (WGS) entry which is preliminary data.</text>
</comment>
<sequence>MNTLIVKKRNRPYLHIFSVELLVQWEALDDPLVPGMKSTELDPLVGRVPADRRKQQLLVVMRSVSILVQIRQPVLQLLALLLLLLFLVHMSCSRLDLCFRTRTLVQPLVLDAGLVHTDGEEEEEMEMMERRGRRRRGEMEMMERKRRGRRRRNRVSEHNTFYANQQKKRDFGLRAERWKRRKKKRKRSKASGGRLQGEEAEQLVPGLPVSAPGRDSPGV</sequence>
<evidence type="ECO:0000313" key="4">
    <source>
        <dbReference type="Proteomes" id="UP000314294"/>
    </source>
</evidence>